<dbReference type="PIRSF" id="PIRSF020634">
    <property type="entry name" value="TerY_vWA"/>
    <property type="match status" value="1"/>
</dbReference>
<reference evidence="2 3" key="1">
    <citation type="submission" date="2019-03" db="EMBL/GenBank/DDBJ databases">
        <title>Genomic Encyclopedia of Type Strains, Phase IV (KMG-IV): sequencing the most valuable type-strain genomes for metagenomic binning, comparative biology and taxonomic classification.</title>
        <authorList>
            <person name="Goeker M."/>
        </authorList>
    </citation>
    <scope>NUCLEOTIDE SEQUENCE [LARGE SCALE GENOMIC DNA]</scope>
    <source>
        <strain evidence="2 3">DSM 9035</strain>
    </source>
</reference>
<dbReference type="SUPFAM" id="SSF53300">
    <property type="entry name" value="vWA-like"/>
    <property type="match status" value="1"/>
</dbReference>
<dbReference type="Pfam" id="PF00092">
    <property type="entry name" value="VWA"/>
    <property type="match status" value="1"/>
</dbReference>
<evidence type="ECO:0000313" key="3">
    <source>
        <dbReference type="Proteomes" id="UP000294664"/>
    </source>
</evidence>
<feature type="domain" description="VWFA" evidence="1">
    <location>
        <begin position="22"/>
        <end position="206"/>
    </location>
</feature>
<dbReference type="Proteomes" id="UP000294664">
    <property type="component" value="Unassembled WGS sequence"/>
</dbReference>
<name>A0A4R3M196_9HYPH</name>
<dbReference type="Gene3D" id="3.40.50.410">
    <property type="entry name" value="von Willebrand factor, type A domain"/>
    <property type="match status" value="1"/>
</dbReference>
<protein>
    <submittedName>
        <fullName evidence="2">Uncharacterized protein YegL</fullName>
    </submittedName>
</protein>
<dbReference type="InterPro" id="IPR036465">
    <property type="entry name" value="vWFA_dom_sf"/>
</dbReference>
<gene>
    <name evidence="2" type="ORF">EDC64_102362</name>
</gene>
<dbReference type="SMART" id="SM00327">
    <property type="entry name" value="VWA"/>
    <property type="match status" value="1"/>
</dbReference>
<keyword evidence="3" id="KW-1185">Reference proteome</keyword>
<proteinExistence type="predicted"/>
<dbReference type="InterPro" id="IPR011392">
    <property type="entry name" value="Tellurite-R_TerY"/>
</dbReference>
<evidence type="ECO:0000259" key="1">
    <source>
        <dbReference type="PROSITE" id="PS50234"/>
    </source>
</evidence>
<dbReference type="PROSITE" id="PS50234">
    <property type="entry name" value="VWFA"/>
    <property type="match status" value="1"/>
</dbReference>
<sequence>MSAIVRDESFGSDEENFAERVLCTLLIDGSLSMSNDSKIDQLNAALHLFKSELMADPLASISVRLNIIRFGGLNGKDTAHVVTDWTEAREFTPPTVTAAGQTPLGRGLSLAMESIAEEKASLRAIGISMKRPWLFILTDGQPNDPWEAAAAQCREGEKSGKFIVWPIGIGQDANFDVLRRMSSRNFALEVGEAKFRELFQWLSDSMKSVSNSRAGEVLALPSPTDIFKVHA</sequence>
<dbReference type="EMBL" id="SMAI01000002">
    <property type="protein sequence ID" value="TCT06881.1"/>
    <property type="molecule type" value="Genomic_DNA"/>
</dbReference>
<comment type="caution">
    <text evidence="2">The sequence shown here is derived from an EMBL/GenBank/DDBJ whole genome shotgun (WGS) entry which is preliminary data.</text>
</comment>
<organism evidence="2 3">
    <name type="scientific">Aquabacter spiritensis</name>
    <dbReference type="NCBI Taxonomy" id="933073"/>
    <lineage>
        <taxon>Bacteria</taxon>
        <taxon>Pseudomonadati</taxon>
        <taxon>Pseudomonadota</taxon>
        <taxon>Alphaproteobacteria</taxon>
        <taxon>Hyphomicrobiales</taxon>
        <taxon>Xanthobacteraceae</taxon>
        <taxon>Aquabacter</taxon>
    </lineage>
</organism>
<dbReference type="OrthoDB" id="9806395at2"/>
<accession>A0A4R3M196</accession>
<evidence type="ECO:0000313" key="2">
    <source>
        <dbReference type="EMBL" id="TCT06881.1"/>
    </source>
</evidence>
<dbReference type="AlphaFoldDB" id="A0A4R3M196"/>
<dbReference type="RefSeq" id="WP_132030347.1">
    <property type="nucleotide sequence ID" value="NZ_SMAI01000002.1"/>
</dbReference>
<dbReference type="InterPro" id="IPR002035">
    <property type="entry name" value="VWF_A"/>
</dbReference>